<feature type="compositionally biased region" description="Polar residues" evidence="1">
    <location>
        <begin position="76"/>
        <end position="91"/>
    </location>
</feature>
<feature type="region of interest" description="Disordered" evidence="1">
    <location>
        <begin position="49"/>
        <end position="91"/>
    </location>
</feature>
<evidence type="ECO:0000313" key="3">
    <source>
        <dbReference type="Proteomes" id="UP001206595"/>
    </source>
</evidence>
<dbReference type="RefSeq" id="XP_051442198.1">
    <property type="nucleotide sequence ID" value="XM_051593101.1"/>
</dbReference>
<reference evidence="2" key="1">
    <citation type="submission" date="2021-06" db="EMBL/GenBank/DDBJ databases">
        <authorList>
            <consortium name="DOE Joint Genome Institute"/>
            <person name="Mondo S.J."/>
            <person name="Amses K.R."/>
            <person name="Simmons D.R."/>
            <person name="Longcore J.E."/>
            <person name="Seto K."/>
            <person name="Alves G.H."/>
            <person name="Bonds A.E."/>
            <person name="Quandt C.A."/>
            <person name="Davis W.J."/>
            <person name="Chang Y."/>
            <person name="Letcher P.M."/>
            <person name="Powell M.J."/>
            <person name="Kuo A."/>
            <person name="Labutti K."/>
            <person name="Pangilinan J."/>
            <person name="Andreopoulos W."/>
            <person name="Tritt A."/>
            <person name="Riley R."/>
            <person name="Hundley H."/>
            <person name="Johnson J."/>
            <person name="Lipzen A."/>
            <person name="Barry K."/>
            <person name="Berbee M.L."/>
            <person name="Buchler N.E."/>
            <person name="Grigoriev I.V."/>
            <person name="Spatafora J.W."/>
            <person name="Stajich J.E."/>
            <person name="James T.Y."/>
        </authorList>
    </citation>
    <scope>NUCLEOTIDE SEQUENCE</scope>
    <source>
        <strain evidence="2">AG</strain>
    </source>
</reference>
<sequence>MHSHAPRFGESNEFKSWISSCTSSRVSITNLCYQFSKLFLASNSVTVSQVSQSPPKSPKSQVPPKHPGLYKEDGRISSQATIPVRSSNPPG</sequence>
<evidence type="ECO:0000256" key="1">
    <source>
        <dbReference type="SAM" id="MobiDB-lite"/>
    </source>
</evidence>
<dbReference type="EMBL" id="MU620944">
    <property type="protein sequence ID" value="KAI8577194.1"/>
    <property type="molecule type" value="Genomic_DNA"/>
</dbReference>
<name>A0AAD5E5L6_UMBRA</name>
<reference evidence="2" key="2">
    <citation type="journal article" date="2022" name="Proc. Natl. Acad. Sci. U.S.A.">
        <title>Diploid-dominant life cycles characterize the early evolution of Fungi.</title>
        <authorList>
            <person name="Amses K.R."/>
            <person name="Simmons D.R."/>
            <person name="Longcore J.E."/>
            <person name="Mondo S.J."/>
            <person name="Seto K."/>
            <person name="Jeronimo G.H."/>
            <person name="Bonds A.E."/>
            <person name="Quandt C.A."/>
            <person name="Davis W.J."/>
            <person name="Chang Y."/>
            <person name="Federici B.A."/>
            <person name="Kuo A."/>
            <person name="LaButti K."/>
            <person name="Pangilinan J."/>
            <person name="Andreopoulos W."/>
            <person name="Tritt A."/>
            <person name="Riley R."/>
            <person name="Hundley H."/>
            <person name="Johnson J."/>
            <person name="Lipzen A."/>
            <person name="Barry K."/>
            <person name="Lang B.F."/>
            <person name="Cuomo C.A."/>
            <person name="Buchler N.E."/>
            <person name="Grigoriev I.V."/>
            <person name="Spatafora J.W."/>
            <person name="Stajich J.E."/>
            <person name="James T.Y."/>
        </authorList>
    </citation>
    <scope>NUCLEOTIDE SEQUENCE</scope>
    <source>
        <strain evidence="2">AG</strain>
    </source>
</reference>
<accession>A0AAD5E5L6</accession>
<keyword evidence="3" id="KW-1185">Reference proteome</keyword>
<organism evidence="2 3">
    <name type="scientific">Umbelopsis ramanniana AG</name>
    <dbReference type="NCBI Taxonomy" id="1314678"/>
    <lineage>
        <taxon>Eukaryota</taxon>
        <taxon>Fungi</taxon>
        <taxon>Fungi incertae sedis</taxon>
        <taxon>Mucoromycota</taxon>
        <taxon>Mucoromycotina</taxon>
        <taxon>Umbelopsidomycetes</taxon>
        <taxon>Umbelopsidales</taxon>
        <taxon>Umbelopsidaceae</taxon>
        <taxon>Umbelopsis</taxon>
    </lineage>
</organism>
<dbReference type="AlphaFoldDB" id="A0AAD5E5L6"/>
<feature type="compositionally biased region" description="Low complexity" evidence="1">
    <location>
        <begin position="49"/>
        <end position="63"/>
    </location>
</feature>
<proteinExistence type="predicted"/>
<gene>
    <name evidence="2" type="ORF">K450DRAFT_274063</name>
</gene>
<dbReference type="Proteomes" id="UP001206595">
    <property type="component" value="Unassembled WGS sequence"/>
</dbReference>
<evidence type="ECO:0000313" key="2">
    <source>
        <dbReference type="EMBL" id="KAI8577194.1"/>
    </source>
</evidence>
<comment type="caution">
    <text evidence="2">The sequence shown here is derived from an EMBL/GenBank/DDBJ whole genome shotgun (WGS) entry which is preliminary data.</text>
</comment>
<protein>
    <submittedName>
        <fullName evidence="2">Uncharacterized protein</fullName>
    </submittedName>
</protein>
<dbReference type="GeneID" id="75918443"/>